<dbReference type="FunFam" id="1.25.40.10:FF:000280">
    <property type="entry name" value="Pentatricopeptide repeat-containing protein"/>
    <property type="match status" value="1"/>
</dbReference>
<feature type="repeat" description="PPR" evidence="2">
    <location>
        <begin position="538"/>
        <end position="572"/>
    </location>
</feature>
<dbReference type="Gramene" id="NC1G0180530.1">
    <property type="protein sequence ID" value="NC1G0180530.1:cds"/>
    <property type="gene ID" value="NC1G0180530"/>
</dbReference>
<gene>
    <name evidence="4" type="ORF">NYM_LOCUS2962</name>
</gene>
<dbReference type="Gene3D" id="1.25.40.10">
    <property type="entry name" value="Tetratricopeptide repeat domain"/>
    <property type="match status" value="4"/>
</dbReference>
<evidence type="ECO:0000313" key="4">
    <source>
        <dbReference type="EMBL" id="VVV50626.1"/>
    </source>
</evidence>
<protein>
    <recommendedName>
        <fullName evidence="3">DYW domain-containing protein</fullName>
    </recommendedName>
</protein>
<proteinExistence type="predicted"/>
<feature type="domain" description="DYW" evidence="3">
    <location>
        <begin position="889"/>
        <end position="981"/>
    </location>
</feature>
<reference evidence="4" key="1">
    <citation type="submission" date="2019-09" db="EMBL/GenBank/DDBJ databases">
        <authorList>
            <person name="Zhang L."/>
        </authorList>
    </citation>
    <scope>NUCLEOTIDE SEQUENCE</scope>
</reference>
<dbReference type="InterPro" id="IPR002885">
    <property type="entry name" value="PPR_rpt"/>
</dbReference>
<sequence length="981" mass="110764">METITRQSQFQLSSPCNFNRFSRYPACVKSCSTRVQPILEFSESSTTSSLEAKPLTLAPLWRYPTESVFSRFDELEKPISMDALKQIHAQIAKMNREDAVDAWKKLVDMYVHIDDFESVGIIFSHLAAATESLNHLLETIRGAVKPEALLRIVAELHKKGLMARFEDVLAFAVKICGDSGNSLMGGMLHGVMVKTGFTSHDYLDSVFLKMYGGSCKLEEARKVFDKMSSRTTFLWDVMIEMYLKNQLWFEALDFFREMQFSLVKCSRATIARVLQACGRLEALREGKQVHGYAIRYGLLQFVAVGNSLISTYCKTRQLGSARLVFDGISNRDLISWNSMISGYALNGFLNDAWDVFQELDSSGTKPDVVTWNCLISGHALHGSVEEVEKIFHMMNREGIKPDASSWSSAISGFSRRNDASVSLRLFRKMLSSGIKPNASSITSILQAVAEQGTARLGREIHGHISRNEYENDICMRTSLVEMYVKHGRLVEARRVFDYMKHRNSFTWNTLVAGYARNRHIGEALDLLNQMEEEGIRPDLITWNSLISGYSLMGQSKQALVLIRQLNKTGFTPNVVSWTAMISGCSKAGNYGDALLAFREMQKAGIQPNAATVASLVSVTAALASFYQGAELHCYAIRNGLDDYKYVASALVDMYSRSGNLENAYLVFSKIKDKNLVCWNAMIKGYALHRLGEKAISIYDEMREIGIQPDGVTFTSLLSACSHSGLLVEGWKFFDSMREEFGVIPTIEHYACMIDLLGRNGYLDEALDLIKTMPLRPDTSVWGSLLLACKVHQNVKLAEFVAKRLFKLEPYNSANYSLLMNLYAAQSRWDEIENLKDAMNVIGVRNKRGWSWIWINKEVHVFSAKGRPHRDMGEIYFELCQLVAQMRRLGYKPDTSCVILNADEDQKEQMVLSHTEKLAITYGLIKTGEGMPIRVITNTRICGDCHVAAKYISRITGRKIYLRDGCRFHEFVNGKCSCNDYW</sequence>
<organism evidence="4">
    <name type="scientific">Nymphaea colorata</name>
    <name type="common">pocket water lily</name>
    <dbReference type="NCBI Taxonomy" id="210225"/>
    <lineage>
        <taxon>Eukaryota</taxon>
        <taxon>Viridiplantae</taxon>
        <taxon>Streptophyta</taxon>
        <taxon>Embryophyta</taxon>
        <taxon>Tracheophyta</taxon>
        <taxon>Spermatophyta</taxon>
        <taxon>Magnoliopsida</taxon>
        <taxon>Nymphaeales</taxon>
        <taxon>Nymphaeaceae</taxon>
        <taxon>Nymphaea</taxon>
    </lineage>
</organism>
<feature type="repeat" description="PPR" evidence="2">
    <location>
        <begin position="503"/>
        <end position="537"/>
    </location>
</feature>
<feature type="repeat" description="PPR" evidence="2">
    <location>
        <begin position="674"/>
        <end position="708"/>
    </location>
</feature>
<dbReference type="EMBL" id="LR721774">
    <property type="protein sequence ID" value="VVV50626.1"/>
    <property type="molecule type" value="Genomic_DNA"/>
</dbReference>
<dbReference type="PANTHER" id="PTHR47926">
    <property type="entry name" value="PENTATRICOPEPTIDE REPEAT-CONTAINING PROTEIN"/>
    <property type="match status" value="1"/>
</dbReference>
<dbReference type="Pfam" id="PF13041">
    <property type="entry name" value="PPR_2"/>
    <property type="match status" value="4"/>
</dbReference>
<evidence type="ECO:0000256" key="1">
    <source>
        <dbReference type="ARBA" id="ARBA00022737"/>
    </source>
</evidence>
<dbReference type="Pfam" id="PF20431">
    <property type="entry name" value="E_motif"/>
    <property type="match status" value="1"/>
</dbReference>
<dbReference type="InterPro" id="IPR011990">
    <property type="entry name" value="TPR-like_helical_dom_sf"/>
</dbReference>
<dbReference type="Pfam" id="PF14432">
    <property type="entry name" value="DYW_deaminase"/>
    <property type="match status" value="1"/>
</dbReference>
<dbReference type="NCBIfam" id="TIGR00756">
    <property type="entry name" value="PPR"/>
    <property type="match status" value="9"/>
</dbReference>
<dbReference type="InterPro" id="IPR046848">
    <property type="entry name" value="E_motif"/>
</dbReference>
<dbReference type="AlphaFoldDB" id="A0A5K0WE98"/>
<dbReference type="PANTHER" id="PTHR47926:SF539">
    <property type="entry name" value="DYW DOMAIN-CONTAINING PROTEIN"/>
    <property type="match status" value="1"/>
</dbReference>
<feature type="repeat" description="PPR" evidence="2">
    <location>
        <begin position="709"/>
        <end position="739"/>
    </location>
</feature>
<keyword evidence="1" id="KW-0677">Repeat</keyword>
<dbReference type="FunFam" id="1.25.40.10:FF:000144">
    <property type="entry name" value="Pentatricopeptide repeat-containing protein, mitochondrial"/>
    <property type="match status" value="1"/>
</dbReference>
<feature type="repeat" description="PPR" evidence="2">
    <location>
        <begin position="402"/>
        <end position="436"/>
    </location>
</feature>
<dbReference type="GO" id="GO:0003723">
    <property type="term" value="F:RNA binding"/>
    <property type="evidence" value="ECO:0007669"/>
    <property type="project" value="InterPro"/>
</dbReference>
<dbReference type="OrthoDB" id="185373at2759"/>
<feature type="repeat" description="PPR" evidence="2">
    <location>
        <begin position="332"/>
        <end position="366"/>
    </location>
</feature>
<accession>A0A5K0WE98</accession>
<feature type="repeat" description="PPR" evidence="2">
    <location>
        <begin position="367"/>
        <end position="401"/>
    </location>
</feature>
<dbReference type="GO" id="GO:0008270">
    <property type="term" value="F:zinc ion binding"/>
    <property type="evidence" value="ECO:0007669"/>
    <property type="project" value="InterPro"/>
</dbReference>
<evidence type="ECO:0000259" key="3">
    <source>
        <dbReference type="Pfam" id="PF14432"/>
    </source>
</evidence>
<name>A0A5K0WE98_9MAGN</name>
<dbReference type="OMA" id="WIQIEQG"/>
<dbReference type="PROSITE" id="PS51375">
    <property type="entry name" value="PPR"/>
    <property type="match status" value="8"/>
</dbReference>
<dbReference type="InterPro" id="IPR046960">
    <property type="entry name" value="PPR_At4g14850-like_plant"/>
</dbReference>
<evidence type="ECO:0000256" key="2">
    <source>
        <dbReference type="PROSITE-ProRule" id="PRU00708"/>
    </source>
</evidence>
<dbReference type="Pfam" id="PF01535">
    <property type="entry name" value="PPR"/>
    <property type="match status" value="3"/>
</dbReference>
<dbReference type="InterPro" id="IPR032867">
    <property type="entry name" value="DYW_dom"/>
</dbReference>
<dbReference type="GO" id="GO:0009451">
    <property type="term" value="P:RNA modification"/>
    <property type="evidence" value="ECO:0007669"/>
    <property type="project" value="InterPro"/>
</dbReference>
<feature type="repeat" description="PPR" evidence="2">
    <location>
        <begin position="573"/>
        <end position="607"/>
    </location>
</feature>